<dbReference type="CDD" id="cd02440">
    <property type="entry name" value="AdoMet_MTases"/>
    <property type="match status" value="1"/>
</dbReference>
<reference evidence="8" key="1">
    <citation type="journal article" date="2019" name="Int. J. Syst. Evol. Microbiol.">
        <title>The Global Catalogue of Microorganisms (GCM) 10K type strain sequencing project: providing services to taxonomists for standard genome sequencing and annotation.</title>
        <authorList>
            <consortium name="The Broad Institute Genomics Platform"/>
            <consortium name="The Broad Institute Genome Sequencing Center for Infectious Disease"/>
            <person name="Wu L."/>
            <person name="Ma J."/>
        </authorList>
    </citation>
    <scope>NUCLEOTIDE SEQUENCE [LARGE SCALE GENOMIC DNA]</scope>
    <source>
        <strain evidence="8">CCM 7640</strain>
    </source>
</reference>
<dbReference type="InterPro" id="IPR023165">
    <property type="entry name" value="rRNA_Ade_diMease-like_C"/>
</dbReference>
<feature type="domain" description="Ribosomal RNA adenine methylase transferase N-terminal" evidence="6">
    <location>
        <begin position="23"/>
        <end position="180"/>
    </location>
</feature>
<proteinExistence type="inferred from homology"/>
<evidence type="ECO:0000256" key="5">
    <source>
        <dbReference type="PROSITE-ProRule" id="PRU01026"/>
    </source>
</evidence>
<keyword evidence="1 5" id="KW-0489">Methyltransferase</keyword>
<dbReference type="Proteomes" id="UP000629365">
    <property type="component" value="Unassembled WGS sequence"/>
</dbReference>
<dbReference type="Pfam" id="PF00398">
    <property type="entry name" value="RrnaAD"/>
    <property type="match status" value="1"/>
</dbReference>
<dbReference type="PANTHER" id="PTHR11727:SF7">
    <property type="entry name" value="DIMETHYLADENOSINE TRANSFERASE-RELATED"/>
    <property type="match status" value="1"/>
</dbReference>
<dbReference type="InterPro" id="IPR029063">
    <property type="entry name" value="SAM-dependent_MTases_sf"/>
</dbReference>
<accession>A0ABQ1S300</accession>
<evidence type="ECO:0000313" key="8">
    <source>
        <dbReference type="Proteomes" id="UP000629365"/>
    </source>
</evidence>
<feature type="binding site" evidence="5">
    <location>
        <position position="85"/>
    </location>
    <ligand>
        <name>S-adenosyl-L-methionine</name>
        <dbReference type="ChEBI" id="CHEBI:59789"/>
    </ligand>
</feature>
<sequence>MRPRSHTGGRHELGQNFLTHRPTLQRLTTLTAATDGAILEIGAGDGALTRHLARLGRDLRAIDIDAHRVDRLRSRIDGASIHHADALLEPLNRPVIVGNLPFHLTTPLLRRLLSADGWRHAILLTQWEVARKRAGVGGATMMTAQAGPWYEFRLHGRVPAQHFRPMPAVDGGILSIERRAAPLLPYSDRRRFERFVGAVFRSRGNDIRQILRSDGHSAAVIDRALNGAGVARAARPRDLTPGQWARLWQLLGEGGRGGGGQ</sequence>
<feature type="binding site" evidence="5">
    <location>
        <position position="16"/>
    </location>
    <ligand>
        <name>S-adenosyl-L-methionine</name>
        <dbReference type="ChEBI" id="CHEBI:59789"/>
    </ligand>
</feature>
<keyword evidence="3 5" id="KW-0949">S-adenosyl-L-methionine</keyword>
<dbReference type="PROSITE" id="PS51689">
    <property type="entry name" value="SAM_RNA_A_N6_MT"/>
    <property type="match status" value="1"/>
</dbReference>
<comment type="caution">
    <text evidence="7">The sequence shown here is derived from an EMBL/GenBank/DDBJ whole genome shotgun (WGS) entry which is preliminary data.</text>
</comment>
<evidence type="ECO:0000259" key="6">
    <source>
        <dbReference type="SMART" id="SM00650"/>
    </source>
</evidence>
<dbReference type="InterPro" id="IPR020598">
    <property type="entry name" value="rRNA_Ade_methylase_Trfase_N"/>
</dbReference>
<comment type="similarity">
    <text evidence="5">Belongs to the class I-like SAM-binding methyltransferase superfamily. rRNA adenine N(6)-methyltransferase family.</text>
</comment>
<dbReference type="PANTHER" id="PTHR11727">
    <property type="entry name" value="DIMETHYLADENOSINE TRANSFERASE"/>
    <property type="match status" value="1"/>
</dbReference>
<dbReference type="EMBL" id="BMCM01000006">
    <property type="protein sequence ID" value="GGD87841.1"/>
    <property type="molecule type" value="Genomic_DNA"/>
</dbReference>
<evidence type="ECO:0000256" key="4">
    <source>
        <dbReference type="ARBA" id="ARBA00022884"/>
    </source>
</evidence>
<evidence type="ECO:0000313" key="7">
    <source>
        <dbReference type="EMBL" id="GGD87841.1"/>
    </source>
</evidence>
<dbReference type="Gene3D" id="1.10.8.100">
    <property type="entry name" value="Ribosomal RNA adenine dimethylase-like, domain 2"/>
    <property type="match status" value="1"/>
</dbReference>
<evidence type="ECO:0000256" key="3">
    <source>
        <dbReference type="ARBA" id="ARBA00022691"/>
    </source>
</evidence>
<dbReference type="Gene3D" id="3.40.50.150">
    <property type="entry name" value="Vaccinia Virus protein VP39"/>
    <property type="match status" value="1"/>
</dbReference>
<feature type="binding site" evidence="5">
    <location>
        <position position="63"/>
    </location>
    <ligand>
        <name>S-adenosyl-L-methionine</name>
        <dbReference type="ChEBI" id="CHEBI:59789"/>
    </ligand>
</feature>
<feature type="binding site" evidence="5">
    <location>
        <position position="18"/>
    </location>
    <ligand>
        <name>S-adenosyl-L-methionine</name>
        <dbReference type="ChEBI" id="CHEBI:59789"/>
    </ligand>
</feature>
<evidence type="ECO:0000256" key="1">
    <source>
        <dbReference type="ARBA" id="ARBA00022603"/>
    </source>
</evidence>
<gene>
    <name evidence="7" type="ORF">GCM10007269_33240</name>
</gene>
<feature type="binding site" evidence="5">
    <location>
        <position position="99"/>
    </location>
    <ligand>
        <name>S-adenosyl-L-methionine</name>
        <dbReference type="ChEBI" id="CHEBI:59789"/>
    </ligand>
</feature>
<dbReference type="SMART" id="SM00650">
    <property type="entry name" value="rADc"/>
    <property type="match status" value="1"/>
</dbReference>
<dbReference type="SUPFAM" id="SSF53335">
    <property type="entry name" value="S-adenosyl-L-methionine-dependent methyltransferases"/>
    <property type="match status" value="1"/>
</dbReference>
<feature type="binding site" evidence="5">
    <location>
        <position position="42"/>
    </location>
    <ligand>
        <name>S-adenosyl-L-methionine</name>
        <dbReference type="ChEBI" id="CHEBI:59789"/>
    </ligand>
</feature>
<protein>
    <recommendedName>
        <fullName evidence="6">Ribosomal RNA adenine methylase transferase N-terminal domain-containing protein</fullName>
    </recommendedName>
</protein>
<dbReference type="NCBIfam" id="NF000499">
    <property type="entry name" value="Erm23S_rRNA_broad"/>
    <property type="match status" value="1"/>
</dbReference>
<dbReference type="RefSeq" id="WP_229703261.1">
    <property type="nucleotide sequence ID" value="NZ_BMCM01000006.1"/>
</dbReference>
<name>A0ABQ1S300_9MICO</name>
<keyword evidence="2 5" id="KW-0808">Transferase</keyword>
<evidence type="ECO:0000256" key="2">
    <source>
        <dbReference type="ARBA" id="ARBA00022679"/>
    </source>
</evidence>
<dbReference type="InterPro" id="IPR001737">
    <property type="entry name" value="KsgA/Erm"/>
</dbReference>
<organism evidence="7 8">
    <name type="scientific">Microbacterium murale</name>
    <dbReference type="NCBI Taxonomy" id="1081040"/>
    <lineage>
        <taxon>Bacteria</taxon>
        <taxon>Bacillati</taxon>
        <taxon>Actinomycetota</taxon>
        <taxon>Actinomycetes</taxon>
        <taxon>Micrococcales</taxon>
        <taxon>Microbacteriaceae</taxon>
        <taxon>Microbacterium</taxon>
    </lineage>
</organism>
<keyword evidence="8" id="KW-1185">Reference proteome</keyword>
<keyword evidence="4 5" id="KW-0694">RNA-binding</keyword>